<dbReference type="AlphaFoldDB" id="A0AA45C547"/>
<dbReference type="PANTHER" id="PTHR24123">
    <property type="entry name" value="ANKYRIN REPEAT-CONTAINING"/>
    <property type="match status" value="1"/>
</dbReference>
<keyword evidence="5" id="KW-1185">Reference proteome</keyword>
<dbReference type="InterPro" id="IPR051165">
    <property type="entry name" value="Multifunctional_ANK_Repeat"/>
</dbReference>
<name>A0AA45C547_9BACT</name>
<comment type="caution">
    <text evidence="4">The sequence shown here is derived from an EMBL/GenBank/DDBJ whole genome shotgun (WGS) entry which is preliminary data.</text>
</comment>
<dbReference type="PANTHER" id="PTHR24123:SF129">
    <property type="entry name" value="PROTEIN, PUTATIVE-RELATED"/>
    <property type="match status" value="1"/>
</dbReference>
<dbReference type="EMBL" id="QGGI01000021">
    <property type="protein sequence ID" value="PWJ87902.1"/>
    <property type="molecule type" value="Genomic_DNA"/>
</dbReference>
<dbReference type="Pfam" id="PF12796">
    <property type="entry name" value="Ank_2"/>
    <property type="match status" value="1"/>
</dbReference>
<proteinExistence type="predicted"/>
<keyword evidence="2 3" id="KW-0040">ANK repeat</keyword>
<keyword evidence="1" id="KW-0677">Repeat</keyword>
<dbReference type="Gene3D" id="1.25.40.20">
    <property type="entry name" value="Ankyrin repeat-containing domain"/>
    <property type="match status" value="1"/>
</dbReference>
<dbReference type="InterPro" id="IPR036770">
    <property type="entry name" value="Ankyrin_rpt-contain_sf"/>
</dbReference>
<dbReference type="SUPFAM" id="SSF48403">
    <property type="entry name" value="Ankyrin repeat"/>
    <property type="match status" value="1"/>
</dbReference>
<reference evidence="4 5" key="1">
    <citation type="submission" date="2018-05" db="EMBL/GenBank/DDBJ databases">
        <title>Genomic Encyclopedia of Type Strains, Phase IV (KMG-IV): sequencing the most valuable type-strain genomes for metagenomic binning, comparative biology and taxonomic classification.</title>
        <authorList>
            <person name="Goeker M."/>
        </authorList>
    </citation>
    <scope>NUCLEOTIDE SEQUENCE [LARGE SCALE GENOMIC DNA]</scope>
    <source>
        <strain evidence="4 5">DSM 24906</strain>
    </source>
</reference>
<feature type="repeat" description="ANK" evidence="3">
    <location>
        <begin position="285"/>
        <end position="317"/>
    </location>
</feature>
<dbReference type="PROSITE" id="PS50088">
    <property type="entry name" value="ANK_REPEAT"/>
    <property type="match status" value="1"/>
</dbReference>
<dbReference type="RefSeq" id="WP_109606120.1">
    <property type="nucleotide sequence ID" value="NZ_QGGI01000021.1"/>
</dbReference>
<protein>
    <submittedName>
        <fullName evidence="4">Ankyrin repeat protein</fullName>
    </submittedName>
</protein>
<dbReference type="InterPro" id="IPR002110">
    <property type="entry name" value="Ankyrin_rpt"/>
</dbReference>
<accession>A0AA45C547</accession>
<gene>
    <name evidence="4" type="ORF">C7380_12132</name>
</gene>
<dbReference type="Proteomes" id="UP000245921">
    <property type="component" value="Unassembled WGS sequence"/>
</dbReference>
<organism evidence="4 5">
    <name type="scientific">Oceanotoga teriensis</name>
    <dbReference type="NCBI Taxonomy" id="515440"/>
    <lineage>
        <taxon>Bacteria</taxon>
        <taxon>Thermotogati</taxon>
        <taxon>Thermotogota</taxon>
        <taxon>Thermotogae</taxon>
        <taxon>Petrotogales</taxon>
        <taxon>Petrotogaceae</taxon>
        <taxon>Oceanotoga</taxon>
    </lineage>
</organism>
<evidence type="ECO:0000313" key="4">
    <source>
        <dbReference type="EMBL" id="PWJ87902.1"/>
    </source>
</evidence>
<evidence type="ECO:0000256" key="2">
    <source>
        <dbReference type="ARBA" id="ARBA00023043"/>
    </source>
</evidence>
<dbReference type="SMART" id="SM00248">
    <property type="entry name" value="ANK"/>
    <property type="match status" value="6"/>
</dbReference>
<evidence type="ECO:0000256" key="3">
    <source>
        <dbReference type="PROSITE-ProRule" id="PRU00023"/>
    </source>
</evidence>
<sequence length="341" mass="40048">MSNKKQLKITILLIFFVGIYILSYAKRDDMSIKFYNMCKVSNYDEIEKFYFDNKYKININYKYKINLEGKVDLFETPFINSTKNLTEDRIKIMQFLVDNGANLNQKIVLKFNNTDNEYSTFYLSANNNNNYDEIVDFFIKNNINTKQTYWRTDFNISFLASNIRIMNLNTLKKFLKYDEKLNIKNESLDGKNLLFYVLDQEVFDYLVEEGLNPKKLDNSGNNIFIIYILNLNDAKILKTLEKYNFDINFKNKYGITPLIASVLSNNKSCFNYIKEKGDLNIRDNDGKTALIYAVLCNNKYFVESLLAEGAVKNIKDFKGKTAYDYSKDLGLDEIQKILKKI</sequence>
<evidence type="ECO:0000256" key="1">
    <source>
        <dbReference type="ARBA" id="ARBA00022737"/>
    </source>
</evidence>
<evidence type="ECO:0000313" key="5">
    <source>
        <dbReference type="Proteomes" id="UP000245921"/>
    </source>
</evidence>